<evidence type="ECO:0000256" key="1">
    <source>
        <dbReference type="SAM" id="MobiDB-lite"/>
    </source>
</evidence>
<dbReference type="Proteomes" id="UP000192936">
    <property type="component" value="Unassembled WGS sequence"/>
</dbReference>
<dbReference type="RefSeq" id="WP_143266882.1">
    <property type="nucleotide sequence ID" value="NZ_FXAK01000008.1"/>
</dbReference>
<feature type="transmembrane region" description="Helical" evidence="2">
    <location>
        <begin position="74"/>
        <end position="97"/>
    </location>
</feature>
<feature type="transmembrane region" description="Helical" evidence="2">
    <location>
        <begin position="173"/>
        <end position="193"/>
    </location>
</feature>
<keyword evidence="2" id="KW-0472">Membrane</keyword>
<dbReference type="EMBL" id="FXAK01000008">
    <property type="protein sequence ID" value="SMF86455.1"/>
    <property type="molecule type" value="Genomic_DNA"/>
</dbReference>
<keyword evidence="2" id="KW-0812">Transmembrane</keyword>
<proteinExistence type="predicted"/>
<evidence type="ECO:0000256" key="2">
    <source>
        <dbReference type="SAM" id="Phobius"/>
    </source>
</evidence>
<accession>A0A1X7HIP5</accession>
<gene>
    <name evidence="3" type="ORF">SAMN02982917_5960</name>
</gene>
<evidence type="ECO:0000313" key="4">
    <source>
        <dbReference type="Proteomes" id="UP000192936"/>
    </source>
</evidence>
<feature type="compositionally biased region" description="Basic and acidic residues" evidence="1">
    <location>
        <begin position="257"/>
        <end position="274"/>
    </location>
</feature>
<feature type="compositionally biased region" description="Basic and acidic residues" evidence="1">
    <location>
        <begin position="221"/>
        <end position="231"/>
    </location>
</feature>
<feature type="region of interest" description="Disordered" evidence="1">
    <location>
        <begin position="221"/>
        <end position="320"/>
    </location>
</feature>
<dbReference type="OrthoDB" id="7366636at2"/>
<evidence type="ECO:0000313" key="3">
    <source>
        <dbReference type="EMBL" id="SMF86455.1"/>
    </source>
</evidence>
<reference evidence="3 4" key="1">
    <citation type="submission" date="2017-04" db="EMBL/GenBank/DDBJ databases">
        <authorList>
            <person name="Afonso C.L."/>
            <person name="Miller P.J."/>
            <person name="Scott M.A."/>
            <person name="Spackman E."/>
            <person name="Goraichik I."/>
            <person name="Dimitrov K.M."/>
            <person name="Suarez D.L."/>
            <person name="Swayne D.E."/>
        </authorList>
    </citation>
    <scope>NUCLEOTIDE SEQUENCE [LARGE SCALE GENOMIC DNA]</scope>
    <source>
        <strain evidence="3 4">A2P</strain>
    </source>
</reference>
<organism evidence="3 4">
    <name type="scientific">Azospirillum oryzae</name>
    <dbReference type="NCBI Taxonomy" id="286727"/>
    <lineage>
        <taxon>Bacteria</taxon>
        <taxon>Pseudomonadati</taxon>
        <taxon>Pseudomonadota</taxon>
        <taxon>Alphaproteobacteria</taxon>
        <taxon>Rhodospirillales</taxon>
        <taxon>Azospirillaceae</taxon>
        <taxon>Azospirillum</taxon>
    </lineage>
</organism>
<protein>
    <submittedName>
        <fullName evidence="3">Uncharacterized protein</fullName>
    </submittedName>
</protein>
<dbReference type="AlphaFoldDB" id="A0A1X7HIP5"/>
<feature type="transmembrane region" description="Helical" evidence="2">
    <location>
        <begin position="41"/>
        <end position="62"/>
    </location>
</feature>
<name>A0A1X7HIP5_9PROT</name>
<keyword evidence="2" id="KW-1133">Transmembrane helix</keyword>
<sequence>MVDADSSSNEPPVEIPSKVSAHVEKLVTEGLKREMDQEENVVRSLPFFATSIAALLALMGFVKPSLSLHPINVLTIAEYVLCVLLAILLLILAVLIYHATKKRNQYHPMQESELIDYATELVKYHKDGAGSSGSVNEDGVIRDIQKSYTAQLAIYAEALRGINLARVNMRAKMFTTLVIAVVVALILVGVTIIQDRQIGGSHARSGSSSLPNAHIGEAKDANAGRHGEAREPGNGLAAPGQADQTVPLHPVEPGAGKSDEAESPPDARHRDRPMGGEGSRNNNSQGSPKEDGQQQVIGHPAQTDGASKSPESHGSLPPSR</sequence>